<dbReference type="PATRIC" id="fig|1286631.3.peg.1947"/>
<gene>
    <name evidence="6" type="primary">nusB</name>
    <name evidence="9" type="ORF">X805_19810</name>
</gene>
<dbReference type="Gene3D" id="1.10.940.10">
    <property type="entry name" value="NusB-like"/>
    <property type="match status" value="1"/>
</dbReference>
<dbReference type="Proteomes" id="UP000026714">
    <property type="component" value="Unassembled WGS sequence"/>
</dbReference>
<dbReference type="Pfam" id="PF01029">
    <property type="entry name" value="NusB"/>
    <property type="match status" value="1"/>
</dbReference>
<dbReference type="HAMAP" id="MF_00073">
    <property type="entry name" value="NusB"/>
    <property type="match status" value="1"/>
</dbReference>
<evidence type="ECO:0000313" key="10">
    <source>
        <dbReference type="Proteomes" id="UP000026714"/>
    </source>
</evidence>
<dbReference type="STRING" id="34103.SAMN05421778_11588"/>
<feature type="region of interest" description="Disordered" evidence="7">
    <location>
        <begin position="1"/>
        <end position="28"/>
    </location>
</feature>
<dbReference type="EMBL" id="AZRA01000050">
    <property type="protein sequence ID" value="KDB52366.1"/>
    <property type="molecule type" value="Genomic_DNA"/>
</dbReference>
<proteinExistence type="inferred from homology"/>
<evidence type="ECO:0000256" key="2">
    <source>
        <dbReference type="ARBA" id="ARBA00022814"/>
    </source>
</evidence>
<name>A0A059KLM7_9BURK</name>
<dbReference type="AlphaFoldDB" id="A0A059KLM7"/>
<keyword evidence="4 6" id="KW-0805">Transcription regulation</keyword>
<keyword evidence="5 6" id="KW-0804">Transcription</keyword>
<dbReference type="RefSeq" id="WP_037481251.1">
    <property type="nucleotide sequence ID" value="NZ_AZRA01000050.1"/>
</dbReference>
<sequence length="172" mass="18570">MNPNQKNRPASAPQAAAGTPRPKSARRRSRELALQGLYEWLISRADVGVIMAHMREQDDHGRCDSAHLDALLQGCISQVAELDGVIAPHLDRVVAQLSPVEHAVLLIGTYELRHCVEVPYRVAINEAVELAKAFGGTDGHKYVNGVLDKAAATLRPAEVAAQRAARSASRPS</sequence>
<dbReference type="GO" id="GO:0006353">
    <property type="term" value="P:DNA-templated transcription termination"/>
    <property type="evidence" value="ECO:0007669"/>
    <property type="project" value="UniProtKB-UniRule"/>
</dbReference>
<dbReference type="PANTHER" id="PTHR11078">
    <property type="entry name" value="N UTILIZATION SUBSTANCE PROTEIN B-RELATED"/>
    <property type="match status" value="1"/>
</dbReference>
<feature type="domain" description="NusB/RsmB/TIM44" evidence="8">
    <location>
        <begin position="28"/>
        <end position="151"/>
    </location>
</feature>
<protein>
    <recommendedName>
        <fullName evidence="6">Transcription antitermination protein NusB</fullName>
    </recommendedName>
    <alternativeName>
        <fullName evidence="6">Antitermination factor NusB</fullName>
    </alternativeName>
</protein>
<reference evidence="9 10" key="1">
    <citation type="journal article" date="2014" name="FEMS Microbiol. Ecol.">
        <title>Sphaerotilus natans encrusted with nanoball-shaped Fe(III) oxide minerals formed by nitrate-reducing mixotrophic Fe(II) oxidation.</title>
        <authorList>
            <person name="Park S."/>
            <person name="Kim D.H."/>
            <person name="Lee J.H."/>
            <person name="Hur H.G."/>
        </authorList>
    </citation>
    <scope>NUCLEOTIDE SEQUENCE [LARGE SCALE GENOMIC DNA]</scope>
    <source>
        <strain evidence="9 10">DSM 6575</strain>
    </source>
</reference>
<evidence type="ECO:0000256" key="7">
    <source>
        <dbReference type="SAM" id="MobiDB-lite"/>
    </source>
</evidence>
<evidence type="ECO:0000313" key="9">
    <source>
        <dbReference type="EMBL" id="KDB52366.1"/>
    </source>
</evidence>
<accession>A0A059KLM7</accession>
<dbReference type="InterPro" id="IPR011605">
    <property type="entry name" value="NusB_fam"/>
</dbReference>
<dbReference type="eggNOG" id="COG0781">
    <property type="taxonomic scope" value="Bacteria"/>
</dbReference>
<evidence type="ECO:0000256" key="1">
    <source>
        <dbReference type="ARBA" id="ARBA00005952"/>
    </source>
</evidence>
<evidence type="ECO:0000256" key="5">
    <source>
        <dbReference type="ARBA" id="ARBA00023163"/>
    </source>
</evidence>
<evidence type="ECO:0000259" key="8">
    <source>
        <dbReference type="Pfam" id="PF01029"/>
    </source>
</evidence>
<comment type="caution">
    <text evidence="9">The sequence shown here is derived from an EMBL/GenBank/DDBJ whole genome shotgun (WGS) entry which is preliminary data.</text>
</comment>
<evidence type="ECO:0000256" key="3">
    <source>
        <dbReference type="ARBA" id="ARBA00022884"/>
    </source>
</evidence>
<dbReference type="GO" id="GO:0005829">
    <property type="term" value="C:cytosol"/>
    <property type="evidence" value="ECO:0007669"/>
    <property type="project" value="TreeGrafter"/>
</dbReference>
<evidence type="ECO:0000256" key="4">
    <source>
        <dbReference type="ARBA" id="ARBA00023015"/>
    </source>
</evidence>
<dbReference type="SUPFAM" id="SSF48013">
    <property type="entry name" value="NusB-like"/>
    <property type="match status" value="1"/>
</dbReference>
<dbReference type="GO" id="GO:0031564">
    <property type="term" value="P:transcription antitermination"/>
    <property type="evidence" value="ECO:0007669"/>
    <property type="project" value="UniProtKB-KW"/>
</dbReference>
<dbReference type="InterPro" id="IPR035926">
    <property type="entry name" value="NusB-like_sf"/>
</dbReference>
<dbReference type="GO" id="GO:0003723">
    <property type="term" value="F:RNA binding"/>
    <property type="evidence" value="ECO:0007669"/>
    <property type="project" value="UniProtKB-UniRule"/>
</dbReference>
<dbReference type="NCBIfam" id="TIGR01951">
    <property type="entry name" value="nusB"/>
    <property type="match status" value="1"/>
</dbReference>
<comment type="similarity">
    <text evidence="1 6">Belongs to the NusB family.</text>
</comment>
<dbReference type="PANTHER" id="PTHR11078:SF3">
    <property type="entry name" value="ANTITERMINATION NUSB DOMAIN-CONTAINING PROTEIN"/>
    <property type="match status" value="1"/>
</dbReference>
<evidence type="ECO:0000256" key="6">
    <source>
        <dbReference type="HAMAP-Rule" id="MF_00073"/>
    </source>
</evidence>
<comment type="function">
    <text evidence="6">Involved in transcription antitermination. Required for transcription of ribosomal RNA (rRNA) genes. Binds specifically to the boxA antiterminator sequence of the ribosomal RNA (rrn) operons.</text>
</comment>
<organism evidence="9 10">
    <name type="scientific">Sphaerotilus natans subsp. natans DSM 6575</name>
    <dbReference type="NCBI Taxonomy" id="1286631"/>
    <lineage>
        <taxon>Bacteria</taxon>
        <taxon>Pseudomonadati</taxon>
        <taxon>Pseudomonadota</taxon>
        <taxon>Betaproteobacteria</taxon>
        <taxon>Burkholderiales</taxon>
        <taxon>Sphaerotilaceae</taxon>
        <taxon>Sphaerotilus</taxon>
    </lineage>
</organism>
<keyword evidence="10" id="KW-1185">Reference proteome</keyword>
<keyword evidence="2 6" id="KW-0889">Transcription antitermination</keyword>
<keyword evidence="3 6" id="KW-0694">RNA-binding</keyword>
<dbReference type="InterPro" id="IPR006027">
    <property type="entry name" value="NusB_RsmB_TIM44"/>
</dbReference>